<protein>
    <submittedName>
        <fullName evidence="12 13">G_PROTEIN_RECEP_F1_2 domain-containing protein</fullName>
    </submittedName>
</protein>
<keyword evidence="7 9" id="KW-0472">Membrane</keyword>
<dbReference type="InterPro" id="IPR019819">
    <property type="entry name" value="Carboxylesterase_B_CS"/>
</dbReference>
<keyword evidence="3" id="KW-0719">Serine esterase</keyword>
<dbReference type="PANTHER" id="PTHR11559">
    <property type="entry name" value="CARBOXYLESTERASE"/>
    <property type="match status" value="1"/>
</dbReference>
<keyword evidence="4 9" id="KW-0812">Transmembrane</keyword>
<comment type="similarity">
    <text evidence="2">Belongs to the type-B carboxylesterase/lipase family.</text>
</comment>
<keyword evidence="5" id="KW-0378">Hydrolase</keyword>
<keyword evidence="11" id="KW-1185">Reference proteome</keyword>
<name>A0A0K0EMK8_STRER</name>
<dbReference type="CDD" id="cd14978">
    <property type="entry name" value="7tmA_FMRFamide_R-like"/>
    <property type="match status" value="1"/>
</dbReference>
<feature type="domain" description="G-protein coupled receptors family 1 profile" evidence="10">
    <location>
        <begin position="603"/>
        <end position="899"/>
    </location>
</feature>
<feature type="transmembrane region" description="Helical" evidence="9">
    <location>
        <begin position="674"/>
        <end position="698"/>
    </location>
</feature>
<evidence type="ECO:0000256" key="7">
    <source>
        <dbReference type="ARBA" id="ARBA00023136"/>
    </source>
</evidence>
<reference evidence="12" key="1">
    <citation type="submission" date="2015-08" db="UniProtKB">
        <authorList>
            <consortium name="WormBaseParasite"/>
        </authorList>
    </citation>
    <scope>IDENTIFICATION</scope>
</reference>
<evidence type="ECO:0000313" key="11">
    <source>
        <dbReference type="Proteomes" id="UP000035681"/>
    </source>
</evidence>
<dbReference type="WBParaSite" id="TCONS_00002114.p1">
    <property type="protein sequence ID" value="TCONS_00002114.p1"/>
    <property type="gene ID" value="XLOC_002013"/>
</dbReference>
<feature type="transmembrane region" description="Helical" evidence="9">
    <location>
        <begin position="740"/>
        <end position="759"/>
    </location>
</feature>
<evidence type="ECO:0000313" key="13">
    <source>
        <dbReference type="WBParaSite" id="TCONS_00002114.p1"/>
    </source>
</evidence>
<dbReference type="PROSITE" id="PS00122">
    <property type="entry name" value="CARBOXYLESTERASE_B_1"/>
    <property type="match status" value="1"/>
</dbReference>
<dbReference type="Gene3D" id="3.40.50.1820">
    <property type="entry name" value="alpha/beta hydrolase"/>
    <property type="match status" value="1"/>
</dbReference>
<organism evidence="12">
    <name type="scientific">Strongyloides stercoralis</name>
    <name type="common">Threadworm</name>
    <dbReference type="NCBI Taxonomy" id="6248"/>
    <lineage>
        <taxon>Eukaryota</taxon>
        <taxon>Metazoa</taxon>
        <taxon>Ecdysozoa</taxon>
        <taxon>Nematoda</taxon>
        <taxon>Chromadorea</taxon>
        <taxon>Rhabditida</taxon>
        <taxon>Tylenchina</taxon>
        <taxon>Panagrolaimomorpha</taxon>
        <taxon>Strongyloidoidea</taxon>
        <taxon>Strongyloididae</taxon>
        <taxon>Strongyloides</taxon>
    </lineage>
</organism>
<dbReference type="SUPFAM" id="SSF53474">
    <property type="entry name" value="alpha/beta-Hydrolases"/>
    <property type="match status" value="1"/>
</dbReference>
<dbReference type="InterPro" id="IPR002018">
    <property type="entry name" value="CarbesteraseB"/>
</dbReference>
<dbReference type="PROSITE" id="PS00941">
    <property type="entry name" value="CARBOXYLESTERASE_B_2"/>
    <property type="match status" value="1"/>
</dbReference>
<dbReference type="ESTHER" id="strer-a0a0k0emk8">
    <property type="family name" value="Carb_B_Nematoda"/>
</dbReference>
<dbReference type="AlphaFoldDB" id="A0A0K0EMK8"/>
<sequence>MVHLLIKSSPLLILIFLYLFYLLLSKYKAYENPVIITSLGKIQGKLLTFNDDRTACLFLGIPFAEPPTGGRRFKKPKKKLPWKDLLKGDEYPKGCIPHIKSKLKSSNFSEDCLYLNIITPNIKKNQKLPVVLWIHGGGYSIGSGVLKNINEISNIFTKNNIIFVTIQYRLGPLGWIFIKNHNNTNNIQNLGFWDQAMALKFIYNEIKYFGGDKNKITIIGGSAGGASAGSLSISPITTHMIDKTIELSGSFLSKWSNFDVNILEGNSKQLIDRLLCTNNVLEETLKCLQNKSVKEILIVSEDIYKNYNTLQFGAFGPTISGEFFSNDIINSMKKSKNIISLTGLTSEEAGYFTILNKAKSINKMMLNNNTIIHLNENVLSRFIDEKILKDTFIIANSSIRKELVEKILNFYLYKNFNHKNKTNEKVFTTVYTKILSDVQFNLPIIKLATLRNTLRHNNYLYYFSYFNPNWYDKKVKEYLNASTHTSDYWYILGQPSTGPFISTENDNIFKKNFNSFLIDFINLKRSPNDTFIYNFFMKKIEPILKIFPTNESMKNLNVDLLLPRCNDDNTVYINIKSSVDSEYLSMWIQGPISIIILTLGLFGNVHSIKVVFQSTINTSTTISLIALALWDVVLLIISFFHHNFYTFVLWLDEYSNNNNIFKNWIFDKLEFNPYLSACILNGLLACAHMASTWMLIYVTAQRFFAVSRPLSFISHDSTSTKKRRRTSYVKSSMAKIKIPCILSIVSALISLPCSFEYYVSECLNSTGNIIKTVKTSSLIENRNYIIFYRSILLPILQCFGPITIISILTYKTIDSLKIMMHRRALILLQQGRNSIFFSDKDKTKSLQLISALLLGKFVVLRCLPTFLEIVKLIHGQKFLLIDVADLLIILNSATNCFVFVVVKAVFETRRLKKARERQRQMVVNTAVQMLRISRFIASDKSLLLDFDHEDVQTISSSPTQKTCSSMNDESKHFFKT</sequence>
<evidence type="ECO:0000256" key="2">
    <source>
        <dbReference type="ARBA" id="ARBA00005964"/>
    </source>
</evidence>
<feature type="transmembrane region" description="Helical" evidence="9">
    <location>
        <begin position="583"/>
        <end position="602"/>
    </location>
</feature>
<evidence type="ECO:0000256" key="3">
    <source>
        <dbReference type="ARBA" id="ARBA00022487"/>
    </source>
</evidence>
<feature type="transmembrane region" description="Helical" evidence="9">
    <location>
        <begin position="786"/>
        <end position="810"/>
    </location>
</feature>
<dbReference type="InterPro" id="IPR019826">
    <property type="entry name" value="Carboxylesterase_B_AS"/>
</dbReference>
<evidence type="ECO:0000256" key="9">
    <source>
        <dbReference type="SAM" id="Phobius"/>
    </source>
</evidence>
<dbReference type="PROSITE" id="PS50262">
    <property type="entry name" value="G_PROTEIN_RECEP_F1_2"/>
    <property type="match status" value="1"/>
</dbReference>
<accession>A0A0K0EMK8</accession>
<evidence type="ECO:0000256" key="8">
    <source>
        <dbReference type="SAM" id="MobiDB-lite"/>
    </source>
</evidence>
<comment type="subcellular location">
    <subcellularLocation>
        <location evidence="1">Membrane</location>
    </subcellularLocation>
</comment>
<feature type="transmembrane region" description="Helical" evidence="9">
    <location>
        <begin position="846"/>
        <end position="866"/>
    </location>
</feature>
<dbReference type="STRING" id="6248.A0A0K0EMK8"/>
<dbReference type="GO" id="GO:0016020">
    <property type="term" value="C:membrane"/>
    <property type="evidence" value="ECO:0007669"/>
    <property type="project" value="UniProtKB-SubCell"/>
</dbReference>
<proteinExistence type="inferred from homology"/>
<dbReference type="Gene3D" id="1.20.1070.10">
    <property type="entry name" value="Rhodopsin 7-helix transmembrane proteins"/>
    <property type="match status" value="1"/>
</dbReference>
<feature type="compositionally biased region" description="Polar residues" evidence="8">
    <location>
        <begin position="956"/>
        <end position="967"/>
    </location>
</feature>
<dbReference type="Proteomes" id="UP000035681">
    <property type="component" value="Unplaced"/>
</dbReference>
<evidence type="ECO:0000256" key="6">
    <source>
        <dbReference type="ARBA" id="ARBA00022989"/>
    </source>
</evidence>
<evidence type="ECO:0000313" key="12">
    <source>
        <dbReference type="WBParaSite" id="SSTP_0001069700.1"/>
    </source>
</evidence>
<evidence type="ECO:0000259" key="10">
    <source>
        <dbReference type="PROSITE" id="PS50262"/>
    </source>
</evidence>
<feature type="region of interest" description="Disordered" evidence="8">
    <location>
        <begin position="956"/>
        <end position="976"/>
    </location>
</feature>
<dbReference type="SUPFAM" id="SSF81321">
    <property type="entry name" value="Family A G protein-coupled receptor-like"/>
    <property type="match status" value="1"/>
</dbReference>
<evidence type="ECO:0000256" key="1">
    <source>
        <dbReference type="ARBA" id="ARBA00004370"/>
    </source>
</evidence>
<dbReference type="Pfam" id="PF00135">
    <property type="entry name" value="COesterase"/>
    <property type="match status" value="1"/>
</dbReference>
<feature type="transmembrane region" description="Helical" evidence="9">
    <location>
        <begin position="622"/>
        <end position="641"/>
    </location>
</feature>
<dbReference type="InterPro" id="IPR017452">
    <property type="entry name" value="GPCR_Rhodpsn_7TM"/>
</dbReference>
<dbReference type="WBParaSite" id="SSTP_0001069700.1">
    <property type="protein sequence ID" value="SSTP_0001069700.1"/>
    <property type="gene ID" value="SSTP_0001069700"/>
</dbReference>
<keyword evidence="6 9" id="KW-1133">Transmembrane helix</keyword>
<dbReference type="InterPro" id="IPR050309">
    <property type="entry name" value="Type-B_Carboxylest/Lipase"/>
</dbReference>
<evidence type="ECO:0000256" key="5">
    <source>
        <dbReference type="ARBA" id="ARBA00022801"/>
    </source>
</evidence>
<dbReference type="InterPro" id="IPR029058">
    <property type="entry name" value="AB_hydrolase_fold"/>
</dbReference>
<feature type="transmembrane region" description="Helical" evidence="9">
    <location>
        <begin position="886"/>
        <end position="906"/>
    </location>
</feature>
<dbReference type="GO" id="GO:0052689">
    <property type="term" value="F:carboxylic ester hydrolase activity"/>
    <property type="evidence" value="ECO:0007669"/>
    <property type="project" value="UniProtKB-KW"/>
</dbReference>
<evidence type="ECO:0000256" key="4">
    <source>
        <dbReference type="ARBA" id="ARBA00022692"/>
    </source>
</evidence>